<protein>
    <submittedName>
        <fullName evidence="6">SrtB family sortase</fullName>
    </submittedName>
</protein>
<accession>A0A1V0UYD2</accession>
<dbReference type="InterPro" id="IPR009835">
    <property type="entry name" value="SrtB"/>
</dbReference>
<dbReference type="Gene3D" id="2.40.260.10">
    <property type="entry name" value="Sortase"/>
    <property type="match status" value="1"/>
</dbReference>
<keyword evidence="5" id="KW-0472">Membrane</keyword>
<feature type="site" description="Transition state stabilizer" evidence="3">
    <location>
        <position position="252"/>
    </location>
</feature>
<organism evidence="6 7">
    <name type="scientific">Paenibacillus larvae subsp. pulvifaciens</name>
    <dbReference type="NCBI Taxonomy" id="1477"/>
    <lineage>
        <taxon>Bacteria</taxon>
        <taxon>Bacillati</taxon>
        <taxon>Bacillota</taxon>
        <taxon>Bacilli</taxon>
        <taxon>Bacillales</taxon>
        <taxon>Paenibacillaceae</taxon>
        <taxon>Paenibacillus</taxon>
    </lineage>
</organism>
<dbReference type="InterPro" id="IPR023365">
    <property type="entry name" value="Sortase_dom-sf"/>
</dbReference>
<dbReference type="EMBL" id="CP020557">
    <property type="protein sequence ID" value="ARF70197.1"/>
    <property type="molecule type" value="Genomic_DNA"/>
</dbReference>
<evidence type="ECO:0000313" key="7">
    <source>
        <dbReference type="Proteomes" id="UP000192727"/>
    </source>
</evidence>
<feature type="active site" description="Acyl-thioester intermediate" evidence="2">
    <location>
        <position position="242"/>
    </location>
</feature>
<proteinExistence type="predicted"/>
<dbReference type="PIRSF" id="PIRSF030150">
    <property type="entry name" value="UCP030150"/>
    <property type="match status" value="1"/>
</dbReference>
<evidence type="ECO:0000256" key="2">
    <source>
        <dbReference type="PIRSR" id="PIRSR030150-1"/>
    </source>
</evidence>
<dbReference type="InterPro" id="IPR005754">
    <property type="entry name" value="Sortase"/>
</dbReference>
<dbReference type="Pfam" id="PF04203">
    <property type="entry name" value="Sortase"/>
    <property type="match status" value="1"/>
</dbReference>
<keyword evidence="5" id="KW-1133">Transmembrane helix</keyword>
<dbReference type="Proteomes" id="UP000192727">
    <property type="component" value="Chromosome"/>
</dbReference>
<feature type="active site" description="Proton donor/acceptor" evidence="4">
    <location>
        <position position="149"/>
    </location>
</feature>
<feature type="transmembrane region" description="Helical" evidence="5">
    <location>
        <begin position="21"/>
        <end position="39"/>
    </location>
</feature>
<evidence type="ECO:0000256" key="3">
    <source>
        <dbReference type="PIRSR" id="PIRSR030150-2"/>
    </source>
</evidence>
<dbReference type="NCBIfam" id="TIGR03064">
    <property type="entry name" value="sortase_srtB"/>
    <property type="match status" value="1"/>
</dbReference>
<reference evidence="6 7" key="1">
    <citation type="submission" date="2017-03" db="EMBL/GenBank/DDBJ databases">
        <title>Paenibacillus larvae genome sequencing.</title>
        <authorList>
            <person name="Dingman D.W."/>
        </authorList>
    </citation>
    <scope>NUCLEOTIDE SEQUENCE [LARGE SCALE GENOMIC DNA]</scope>
    <source>
        <strain evidence="6 7">SAG 10367</strain>
    </source>
</reference>
<sequence>MFRGDRLEAIKINQKRKKTSTLSNLITIICLGIFFYSLFQLSNIAWDYYDNRKNMGEAREIYYQDEDKVSASHGETRPQFHSLLGMNRDITGWIRLDDTPIDYPILQAQDNNYYLDKNYKKQSTRAGSIFMDFRNNVELGSRNTILYGHDMKDGSMFGNLKKFLQIHFFNQHRLLYYDTLYESYEAEVFSVYRTTTDFYYIQTDFSSKTEYASFIKNIQDRSVFQTGITLTEDDSILTLSTCDYELDPDKGRLVVHAKLTKRT</sequence>
<dbReference type="AlphaFoldDB" id="A0A1V0UYD2"/>
<evidence type="ECO:0000313" key="6">
    <source>
        <dbReference type="EMBL" id="ARF70197.1"/>
    </source>
</evidence>
<name>A0A1V0UYD2_9BACL</name>
<dbReference type="GO" id="GO:0016787">
    <property type="term" value="F:hydrolase activity"/>
    <property type="evidence" value="ECO:0007669"/>
    <property type="project" value="UniProtKB-KW"/>
</dbReference>
<dbReference type="InterPro" id="IPR015986">
    <property type="entry name" value="SrtB_Firmicute"/>
</dbReference>
<evidence type="ECO:0000256" key="1">
    <source>
        <dbReference type="ARBA" id="ARBA00022801"/>
    </source>
</evidence>
<evidence type="ECO:0000256" key="5">
    <source>
        <dbReference type="SAM" id="Phobius"/>
    </source>
</evidence>
<evidence type="ECO:0000256" key="4">
    <source>
        <dbReference type="PIRSR" id="PIRSR605754-1"/>
    </source>
</evidence>
<dbReference type="CDD" id="cd05826">
    <property type="entry name" value="Sortase_B"/>
    <property type="match status" value="1"/>
</dbReference>
<dbReference type="SUPFAM" id="SSF63817">
    <property type="entry name" value="Sortase"/>
    <property type="match status" value="1"/>
</dbReference>
<keyword evidence="5" id="KW-0812">Transmembrane</keyword>
<gene>
    <name evidence="6" type="ORF">B7C51_23680</name>
</gene>
<keyword evidence="1" id="KW-0378">Hydrolase</keyword>